<keyword evidence="11" id="KW-0175">Coiled coil</keyword>
<dbReference type="PROSITE" id="PS51419">
    <property type="entry name" value="RAB"/>
    <property type="match status" value="1"/>
</dbReference>
<dbReference type="InterPro" id="IPR020859">
    <property type="entry name" value="ROC"/>
</dbReference>
<dbReference type="InterPro" id="IPR057263">
    <property type="entry name" value="COR-B"/>
</dbReference>
<dbReference type="InterPro" id="IPR036388">
    <property type="entry name" value="WH-like_DNA-bd_sf"/>
</dbReference>
<evidence type="ECO:0000256" key="1">
    <source>
        <dbReference type="ARBA" id="ARBA00012513"/>
    </source>
</evidence>
<dbReference type="EMBL" id="CACVKT020001087">
    <property type="protein sequence ID" value="CAC5364916.1"/>
    <property type="molecule type" value="Genomic_DNA"/>
</dbReference>
<accession>A0A6J8ABB9</accession>
<dbReference type="PRINTS" id="PR00449">
    <property type="entry name" value="RASTRNSFRMNG"/>
</dbReference>
<dbReference type="EC" id="2.7.11.1" evidence="1"/>
<evidence type="ECO:0000256" key="12">
    <source>
        <dbReference type="SAM" id="MobiDB-lite"/>
    </source>
</evidence>
<proteinExistence type="predicted"/>
<dbReference type="Gene3D" id="3.40.50.10140">
    <property type="entry name" value="Toll/interleukin-1 receptor homology (TIR) domain"/>
    <property type="match status" value="2"/>
</dbReference>
<feature type="region of interest" description="Disordered" evidence="12">
    <location>
        <begin position="209"/>
        <end position="265"/>
    </location>
</feature>
<dbReference type="Gene3D" id="1.10.10.10">
    <property type="entry name" value="Winged helix-like DNA-binding domain superfamily/Winged helix DNA-binding domain"/>
    <property type="match status" value="1"/>
</dbReference>
<dbReference type="SUPFAM" id="SSF52200">
    <property type="entry name" value="Toll/Interleukin receptor TIR domain"/>
    <property type="match status" value="2"/>
</dbReference>
<dbReference type="SMART" id="SM00369">
    <property type="entry name" value="LRR_TYP"/>
    <property type="match status" value="3"/>
</dbReference>
<keyword evidence="2" id="KW-0433">Leucine-rich repeat</keyword>
<feature type="region of interest" description="Disordered" evidence="12">
    <location>
        <begin position="294"/>
        <end position="315"/>
    </location>
</feature>
<keyword evidence="3" id="KW-0808">Transferase</keyword>
<evidence type="ECO:0000256" key="9">
    <source>
        <dbReference type="ARBA" id="ARBA00047899"/>
    </source>
</evidence>
<dbReference type="Pfam" id="PF08477">
    <property type="entry name" value="Roc"/>
    <property type="match status" value="1"/>
</dbReference>
<keyword evidence="6" id="KW-0418">Kinase</keyword>
<dbReference type="PANTHER" id="PTHR47508">
    <property type="entry name" value="SAM DOMAIN-CONTAINING PROTEIN-RELATED"/>
    <property type="match status" value="1"/>
</dbReference>
<organism evidence="14 15">
    <name type="scientific">Mytilus coruscus</name>
    <name type="common">Sea mussel</name>
    <dbReference type="NCBI Taxonomy" id="42192"/>
    <lineage>
        <taxon>Eukaryota</taxon>
        <taxon>Metazoa</taxon>
        <taxon>Spiralia</taxon>
        <taxon>Lophotrochozoa</taxon>
        <taxon>Mollusca</taxon>
        <taxon>Bivalvia</taxon>
        <taxon>Autobranchia</taxon>
        <taxon>Pteriomorphia</taxon>
        <taxon>Mytilida</taxon>
        <taxon>Mytiloidea</taxon>
        <taxon>Mytilidae</taxon>
        <taxon>Mytilinae</taxon>
        <taxon>Mytilus</taxon>
    </lineage>
</organism>
<dbReference type="InterPro" id="IPR000157">
    <property type="entry name" value="TIR_dom"/>
</dbReference>
<reference evidence="14 15" key="1">
    <citation type="submission" date="2020-06" db="EMBL/GenBank/DDBJ databases">
        <authorList>
            <person name="Li R."/>
            <person name="Bekaert M."/>
        </authorList>
    </citation>
    <scope>NUCLEOTIDE SEQUENCE [LARGE SCALE GENOMIC DNA]</scope>
    <source>
        <strain evidence="15">wild</strain>
    </source>
</reference>
<keyword evidence="15" id="KW-1185">Reference proteome</keyword>
<dbReference type="InterPro" id="IPR006553">
    <property type="entry name" value="Leu-rich_rpt_Cys-con_subtyp"/>
</dbReference>
<feature type="domain" description="Roc" evidence="13">
    <location>
        <begin position="1860"/>
        <end position="2032"/>
    </location>
</feature>
<dbReference type="PANTHER" id="PTHR47508:SF1">
    <property type="entry name" value="NON-SPECIFIC SERINE_THREONINE PROTEIN KINASE"/>
    <property type="match status" value="1"/>
</dbReference>
<dbReference type="GO" id="GO:0005524">
    <property type="term" value="F:ATP binding"/>
    <property type="evidence" value="ECO:0007669"/>
    <property type="project" value="UniProtKB-KW"/>
</dbReference>
<dbReference type="OrthoDB" id="10252328at2759"/>
<dbReference type="Gene3D" id="3.80.10.10">
    <property type="entry name" value="Ribonuclease Inhibitor"/>
    <property type="match status" value="3"/>
</dbReference>
<keyword evidence="8" id="KW-0342">GTP-binding</keyword>
<dbReference type="GO" id="GO:0009966">
    <property type="term" value="P:regulation of signal transduction"/>
    <property type="evidence" value="ECO:0007669"/>
    <property type="project" value="UniProtKB-ARBA"/>
</dbReference>
<evidence type="ECO:0000256" key="5">
    <source>
        <dbReference type="ARBA" id="ARBA00022741"/>
    </source>
</evidence>
<evidence type="ECO:0000259" key="13">
    <source>
        <dbReference type="PROSITE" id="PS51424"/>
    </source>
</evidence>
<evidence type="ECO:0000256" key="11">
    <source>
        <dbReference type="SAM" id="Coils"/>
    </source>
</evidence>
<keyword evidence="4" id="KW-0677">Repeat</keyword>
<keyword evidence="7" id="KW-0067">ATP-binding</keyword>
<dbReference type="SUPFAM" id="SSF52540">
    <property type="entry name" value="P-loop containing nucleoside triphosphate hydrolases"/>
    <property type="match status" value="1"/>
</dbReference>
<evidence type="ECO:0000256" key="7">
    <source>
        <dbReference type="ARBA" id="ARBA00022840"/>
    </source>
</evidence>
<gene>
    <name evidence="14" type="ORF">MCOR_5794</name>
</gene>
<feature type="region of interest" description="Disordered" evidence="12">
    <location>
        <begin position="166"/>
        <end position="195"/>
    </location>
</feature>
<dbReference type="PROSITE" id="PS00018">
    <property type="entry name" value="EF_HAND_1"/>
    <property type="match status" value="1"/>
</dbReference>
<keyword evidence="5" id="KW-0547">Nucleotide-binding</keyword>
<evidence type="ECO:0000256" key="4">
    <source>
        <dbReference type="ARBA" id="ARBA00022737"/>
    </source>
</evidence>
<dbReference type="GO" id="GO:0007165">
    <property type="term" value="P:signal transduction"/>
    <property type="evidence" value="ECO:0007669"/>
    <property type="project" value="InterPro"/>
</dbReference>
<dbReference type="Gene3D" id="3.40.50.300">
    <property type="entry name" value="P-loop containing nucleotide triphosphate hydrolases"/>
    <property type="match status" value="1"/>
</dbReference>
<dbReference type="InterPro" id="IPR032171">
    <property type="entry name" value="COR-A"/>
</dbReference>
<dbReference type="Gene3D" id="3.30.310.200">
    <property type="match status" value="1"/>
</dbReference>
<dbReference type="Pfam" id="PF25497">
    <property type="entry name" value="COR-B"/>
    <property type="match status" value="1"/>
</dbReference>
<dbReference type="Pfam" id="PF13676">
    <property type="entry name" value="TIR_2"/>
    <property type="match status" value="1"/>
</dbReference>
<sequence>MKRTDKQELLKEVRNAHGRPQAKGTGDNFSQKNLRNAMGMSQAVGDNYNQDIRNAMGMSQADGDNYNQDIRNAMGMSQAVGDNHNQDIRNAMGMSQAVGDNYNQDIRNAMGMSQAVGDNYNQDIRNAMGRRQAVGDNYNQDIRNAMGRQQAVGDNYNQDIRNAMQRPQALGDNYKRPPKPTKAKSESAKMKSKKIASLPPYMALDVMEREQEEDYDSCSEYESDELEMESMSKMKMKSKKKNAPQVKKVPPPPPPPPPPPEPQVEAFDMLTESNANFDEDIISLASEVEFVQKRSSSMKKPMPQNMKGKKSKAEPARIVPPKITVDMLSKVKLKAPPGEKIDKDTLVKISSTEVLTLFDKRDYFPLSSFIETINQNTLFGDCQNIVNLSLTGIEQVTDLLFYQMMLYTELPNLALLNVSGCPHITDSGIKWCVQQYPYLSEVYMKGCENLTERTLHYLLDPSWNVIEYLDMTSTGLSIIPGKMGNMVSNIGATGCPLISPATEIYRTKRRAALLDTPLKDLPVYKVVVLKDKNCHHSFYEIVTKKPLTERYLNIYKDYRVEPQDPYVYNIYEVEVGMGLENLVLSNGCIVILPYTNIDPDTVNKLTIQLVHLLSKYPECIFVITDLSDTGGKTSASMTREVVSNLAIWSEKFGAEQTAPLADLYMDFTFPHQQNLVKALNLIESIHEIQKNKDSAYKCVWDVDMSGGKSNSTTLKFLNKAITSLRTIFPWHGNTYHSMLPDWVQKTFGKSKIRLGNLIEILNTSSDSMKFNMNSRPGGPYRELDKLFELKHLRGESIYFPKMTNKPCFIDLVAVSDFCNKSATKLLNPVKKAPVAGLGSNYPCFTRQDMHDFLMGTQEENDIFIKVLEENHTIVKLPLVHRHPVIKDPTVYVVSENLPEKPHLPIDHFWDGKFADQLYSGRKYRVPVLPDGLLPSVTSHFVKVAKICLIWKDGIIMQQGPLTYMLEIIRNGDYPGVLIEGKLHSRVKPGDETYLEADRMVWKGLRGITTVFESVLMNDNIYFTGEYFYYDEKSKFDRTDALEWFAGVRERPYMCDSVQKLVPNHATLEIEQGTRCYQCDNCVTKNFECEHNLSTYRYRNECGCKEYAPMCKTCGMCSTCVNAIGKAVSTVQPSFRMTRDTNIDKLNVTGSIISYGGNNLEYIFRSDMSYEAFSHLRIILLRGISYKIELTNIEDGHSVEMIRYQTIEGKIEKISISGKKQQVKDTKKERPLECHSGYIIELHIPRFDLFEIHQNGRVIYSWELQGPFIQVAVTANDPGNIMISSNHYVDFQDRSSQTETSCCEMSLPSCVERKLTLEFLRASNFMFAEAKDFSGCLGCILPEGVTEIDLTNPSHQILNNNRLLMPLCMTKNRFADEWYLQKMVHMVNSPGFPVSQDDKSMTIIGMACNGLLAHYPYLHIPDNFQRYLQVTKEQMNVNLIEKGMHEIIRLYAMDMMLELGLQYSFNGQLPAQIRKLFVNTLEPLICDSEKSALIATESILMEGKLLHLCQGHKAAYQSRSDFVELSPIEFGGYTRFIRDIKIVKSGLVSIPEDFFTSMPYLIRAELYENLLEKLPDSIGTCKFLQKLDVADNNLSDLPESLVNCTELDRLDIGCNIMEAVPKVVTKLKLKRLMMNNMLLTSLPENIGDMESLEMLYASGNCFTKLPKSIGKLKNLMDLSLGGVQWFELKEGIYVNKQMFEDFLSSSRIGPWLAAHNEDKEKLFHNFDLDANNVLDHKEMGNVNATLFNIFPRFGYKGKEPPEDDAPSGFPEEIFELTSLRYLNLQYQGIVHVPEGIEKLSNLETLVLSYNPNMLSVAGQCGMLPLKRLDLSYCTLLKTPPKEIRDRGFNTIYAYLRRLMTGSVECKRTKLMFVGLGGAGKTSLAKALMTNEFQTSLTGAQAITDGIDICTWTVNHDGEKVQYSVWDFAGQTVYYNTHQFFLSDRAVYLLLWNVRLGQEHAGLNFWLSSISVHASKAPIFIVGTHMDQVPKAEIPMEEMMATYPQIEGFFFVSSFTGQGIEELKSTLLKVTLKQDYMGEKIPAAYLDMENIILRKRQEDVNLVEYGEVERMANISGIVEKEEVAQAVQFLHDLGSVQHFSNEVLKSKVVINPQWIVDVMAKVVSVKESPIQEGRLKHEDIGKVWKEYPSNIHFWLLQLTEEYDLTFKLTNAKVNLVPCLLPEKKPEIPWPEIKKDSDYKETKMVYQFEYLPAGLFNRAQVRLQEFSDSAIIWKRGSFLRKNEHIALLHQNKDTEMVVKVQGPRPENILFLVHEVFEALINESFHGVRYDFSVPCPDCNNLMKRDPHMFTASMIRRALDLQAPFLQCLKYFHTISVGDLQSVMPPDTTQDYDIHLAHAVNDLMEFEQGKTLDIFISYCELDAPKDKSNVIHPEDVKQELLKENYKCYYPEAGKKYSTDLMAKSLIDSSIFVAFISNNYVSDQTCCNMFKFAKTTLRKPFILVAVGPDHEWKKSAVGLLVSDVVFVNMIDSKKSVFANKMEELLGKVKEIYSVEVSNESPPCFVSYCWKNSKDAVELGTKSEPQAYAYTPDPRDIASFLTASGVPCWLDTKRIGFGMSGLLDDIAKGLLNSQMMISFVSDDYTSSNNSMTELNFAALTLHIPVIFAIVGQGDNWKKSEANMLAFRQNYPVVDFRQVAENEAKEKLLELASGYLKIEQSGSTSKKGDLNRTESRKKKKQESSDKKDNLSFQELYELAQRKFHHQITQYALTQDTGHPYPRLFIVDVQKEKAEKTEEKDDEKKNLEDLEISFRDGKYCVHILCECESGWHAVGDPIPLDDDFGMSLLTYYAPYLTRITALMKHNLHFKMNALSDKYGVAYLRYLAESSAVELSECKTEYWKLREKVMNLDTEQKMGGLSRCRLPSGKTIWLCQGHISKMKVNCIDQRNDST</sequence>
<dbReference type="InterPro" id="IPR035897">
    <property type="entry name" value="Toll_tir_struct_dom_sf"/>
</dbReference>
<dbReference type="SMART" id="SM00367">
    <property type="entry name" value="LRR_CC"/>
    <property type="match status" value="3"/>
</dbReference>
<comment type="catalytic activity">
    <reaction evidence="10">
        <text>L-seryl-[protein] + ATP = O-phospho-L-seryl-[protein] + ADP + H(+)</text>
        <dbReference type="Rhea" id="RHEA:17989"/>
        <dbReference type="Rhea" id="RHEA-COMP:9863"/>
        <dbReference type="Rhea" id="RHEA-COMP:11604"/>
        <dbReference type="ChEBI" id="CHEBI:15378"/>
        <dbReference type="ChEBI" id="CHEBI:29999"/>
        <dbReference type="ChEBI" id="CHEBI:30616"/>
        <dbReference type="ChEBI" id="CHEBI:83421"/>
        <dbReference type="ChEBI" id="CHEBI:456216"/>
        <dbReference type="EC" id="2.7.11.1"/>
    </reaction>
</comment>
<protein>
    <recommendedName>
        <fullName evidence="1">non-specific serine/threonine protein kinase</fullName>
        <ecNumber evidence="1">2.7.11.1</ecNumber>
    </recommendedName>
</protein>
<evidence type="ECO:0000256" key="2">
    <source>
        <dbReference type="ARBA" id="ARBA00022614"/>
    </source>
</evidence>
<dbReference type="GO" id="GO:0016301">
    <property type="term" value="F:kinase activity"/>
    <property type="evidence" value="ECO:0007669"/>
    <property type="project" value="UniProtKB-KW"/>
</dbReference>
<feature type="coiled-coil region" evidence="11">
    <location>
        <begin position="2738"/>
        <end position="2765"/>
    </location>
</feature>
<dbReference type="SUPFAM" id="SSF52058">
    <property type="entry name" value="L domain-like"/>
    <property type="match status" value="1"/>
</dbReference>
<evidence type="ECO:0000313" key="14">
    <source>
        <dbReference type="EMBL" id="CAC5364916.1"/>
    </source>
</evidence>
<dbReference type="InterPro" id="IPR018247">
    <property type="entry name" value="EF_Hand_1_Ca_BS"/>
</dbReference>
<name>A0A6J8ABB9_MYTCO</name>
<dbReference type="SUPFAM" id="SSF52047">
    <property type="entry name" value="RNI-like"/>
    <property type="match status" value="1"/>
</dbReference>
<dbReference type="InterPro" id="IPR027417">
    <property type="entry name" value="P-loop_NTPase"/>
</dbReference>
<evidence type="ECO:0000256" key="3">
    <source>
        <dbReference type="ARBA" id="ARBA00022679"/>
    </source>
</evidence>
<dbReference type="Proteomes" id="UP000507470">
    <property type="component" value="Unassembled WGS sequence"/>
</dbReference>
<dbReference type="InterPro" id="IPR032675">
    <property type="entry name" value="LRR_dom_sf"/>
</dbReference>
<dbReference type="Gene3D" id="3.30.70.1390">
    <property type="entry name" value="ROC domain from the Parkinson's disease-associated leucine-rich repeat kinase 2"/>
    <property type="match status" value="1"/>
</dbReference>
<evidence type="ECO:0000256" key="6">
    <source>
        <dbReference type="ARBA" id="ARBA00022777"/>
    </source>
</evidence>
<feature type="region of interest" description="Disordered" evidence="12">
    <location>
        <begin position="2674"/>
        <end position="2701"/>
    </location>
</feature>
<dbReference type="SMART" id="SM00175">
    <property type="entry name" value="RAB"/>
    <property type="match status" value="1"/>
</dbReference>
<feature type="compositionally biased region" description="Pro residues" evidence="12">
    <location>
        <begin position="249"/>
        <end position="262"/>
    </location>
</feature>
<dbReference type="PROSITE" id="PS51424">
    <property type="entry name" value="ROC"/>
    <property type="match status" value="1"/>
</dbReference>
<dbReference type="Pfam" id="PF16095">
    <property type="entry name" value="COR-A"/>
    <property type="match status" value="1"/>
</dbReference>
<evidence type="ECO:0000256" key="10">
    <source>
        <dbReference type="ARBA" id="ARBA00048679"/>
    </source>
</evidence>
<comment type="catalytic activity">
    <reaction evidence="9">
        <text>L-threonyl-[protein] + ATP = O-phospho-L-threonyl-[protein] + ADP + H(+)</text>
        <dbReference type="Rhea" id="RHEA:46608"/>
        <dbReference type="Rhea" id="RHEA-COMP:11060"/>
        <dbReference type="Rhea" id="RHEA-COMP:11605"/>
        <dbReference type="ChEBI" id="CHEBI:15378"/>
        <dbReference type="ChEBI" id="CHEBI:30013"/>
        <dbReference type="ChEBI" id="CHEBI:30616"/>
        <dbReference type="ChEBI" id="CHEBI:61977"/>
        <dbReference type="ChEBI" id="CHEBI:456216"/>
        <dbReference type="EC" id="2.7.11.1"/>
    </reaction>
</comment>
<dbReference type="InterPro" id="IPR003591">
    <property type="entry name" value="Leu-rich_rpt_typical-subtyp"/>
</dbReference>
<evidence type="ECO:0000313" key="15">
    <source>
        <dbReference type="Proteomes" id="UP000507470"/>
    </source>
</evidence>
<feature type="compositionally biased region" description="Acidic residues" evidence="12">
    <location>
        <begin position="210"/>
        <end position="228"/>
    </location>
</feature>
<evidence type="ECO:0000256" key="8">
    <source>
        <dbReference type="ARBA" id="ARBA00023134"/>
    </source>
</evidence>